<proteinExistence type="predicted"/>
<sequence>MPTLVTNSLKNALNPTILTSKGASTVNRQGGYCFYSDNPESVTNGPALGSFDLVDGGGKRWLNKATVNGAGLVYMWHTNGSGAPFKHALLIYNPNSFAISVSSSNNGLTQSNGGSDIAGWTQYFSGNNHLPTPIVIQPNAFGTIFQQTISAGYNFGIVARTNVVNNSTGAAANAIFYDVAYLNTNIGATDWATLKSPSMRRGVAPTYYNPMNLAEIAPVDTNGIAYRVCGSAANPGVFGTDDIPTVTDYAPTGNNSTGLLEGGFGQQYAVSMKIKNTFTVSKNFLIMIGKTAASGGSGFPFVNMAGVSQSYAWVGPGYYCDMIDTGPVAAGATITVNFFMVVPAVSSTPVIIGARVKP</sequence>
<dbReference type="Proteomes" id="UP000005387">
    <property type="component" value="Unassembled WGS sequence"/>
</dbReference>
<accession>E0IFE9</accession>
<organism evidence="1 2">
    <name type="scientific">Paenibacillus curdlanolyticus YK9</name>
    <dbReference type="NCBI Taxonomy" id="717606"/>
    <lineage>
        <taxon>Bacteria</taxon>
        <taxon>Bacillati</taxon>
        <taxon>Bacillota</taxon>
        <taxon>Bacilli</taxon>
        <taxon>Bacillales</taxon>
        <taxon>Paenibacillaceae</taxon>
        <taxon>Paenibacillus</taxon>
    </lineage>
</organism>
<reference evidence="1 2" key="1">
    <citation type="submission" date="2010-07" db="EMBL/GenBank/DDBJ databases">
        <title>The draft genome of Paenibacillus curdlanolyticus YK9.</title>
        <authorList>
            <consortium name="US DOE Joint Genome Institute (JGI-PGF)"/>
            <person name="Lucas S."/>
            <person name="Copeland A."/>
            <person name="Lapidus A."/>
            <person name="Cheng J.-F."/>
            <person name="Bruce D."/>
            <person name="Goodwin L."/>
            <person name="Pitluck S."/>
            <person name="Land M.L."/>
            <person name="Hauser L."/>
            <person name="Chang Y.-J."/>
            <person name="Jeffries C."/>
            <person name="Anderson I.J."/>
            <person name="Johnson E."/>
            <person name="Loganathan U."/>
            <person name="Mulhopadhyay B."/>
            <person name="Kyrpides N."/>
            <person name="Woyke T.J."/>
        </authorList>
    </citation>
    <scope>NUCLEOTIDE SEQUENCE [LARGE SCALE GENOMIC DNA]</scope>
    <source>
        <strain evidence="1 2">YK9</strain>
    </source>
</reference>
<evidence type="ECO:0000313" key="2">
    <source>
        <dbReference type="Proteomes" id="UP000005387"/>
    </source>
</evidence>
<dbReference type="RefSeq" id="WP_006040373.1">
    <property type="nucleotide sequence ID" value="NZ_AEDD01000013.1"/>
</dbReference>
<dbReference type="AlphaFoldDB" id="E0IFE9"/>
<name>E0IFE9_9BACL</name>
<evidence type="ECO:0000313" key="1">
    <source>
        <dbReference type="EMBL" id="EFM08925.1"/>
    </source>
</evidence>
<gene>
    <name evidence="1" type="ORF">PaecuDRAFT_4390</name>
</gene>
<protein>
    <submittedName>
        <fullName evidence="1">Uncharacterized protein</fullName>
    </submittedName>
</protein>
<dbReference type="OrthoDB" id="2522320at2"/>
<dbReference type="EMBL" id="AEDD01000013">
    <property type="protein sequence ID" value="EFM08925.1"/>
    <property type="molecule type" value="Genomic_DNA"/>
</dbReference>
<keyword evidence="2" id="KW-1185">Reference proteome</keyword>